<evidence type="ECO:0000313" key="4">
    <source>
        <dbReference type="Proteomes" id="UP000009170"/>
    </source>
</evidence>
<dbReference type="EMBL" id="KZ155832">
    <property type="protein sequence ID" value="OUS43391.1"/>
    <property type="molecule type" value="Genomic_DNA"/>
</dbReference>
<evidence type="ECO:0000313" key="2">
    <source>
        <dbReference type="EMBL" id="CEF99325.1"/>
    </source>
</evidence>
<reference evidence="3" key="3">
    <citation type="submission" date="2017-04" db="EMBL/GenBank/DDBJ databases">
        <title>Population genomics of picophytoplankton unveils novel chromosome hypervariability.</title>
        <authorList>
            <consortium name="DOE Joint Genome Institute"/>
            <person name="Blanc-Mathieu R."/>
            <person name="Krasovec M."/>
            <person name="Hebrard M."/>
            <person name="Yau S."/>
            <person name="Desgranges E."/>
            <person name="Martin J."/>
            <person name="Schackwitz W."/>
            <person name="Kuo A."/>
            <person name="Salin G."/>
            <person name="Donnadieu C."/>
            <person name="Desdevises Y."/>
            <person name="Sanchez-Ferandin S."/>
            <person name="Moreau H."/>
            <person name="Rivals E."/>
            <person name="Grigoriev I.V."/>
            <person name="Grimsley N."/>
            <person name="Eyre-Walker A."/>
            <person name="Piganeau G."/>
        </authorList>
    </citation>
    <scope>NUCLEOTIDE SEQUENCE [LARGE SCALE GENOMIC DNA]</scope>
    <source>
        <strain evidence="3">RCC 1115</strain>
    </source>
</reference>
<dbReference type="InParanoid" id="A0A090M515"/>
<keyword evidence="1" id="KW-0812">Transmembrane</keyword>
<reference evidence="2 4" key="1">
    <citation type="journal article" date="2006" name="Proc. Natl. Acad. Sci. U.S.A.">
        <title>Genome analysis of the smallest free-living eukaryote Ostreococcus tauri unveils many unique features.</title>
        <authorList>
            <person name="Derelle E."/>
            <person name="Ferraz C."/>
            <person name="Rombauts S."/>
            <person name="Rouze P."/>
            <person name="Worden A.Z."/>
            <person name="Robbens S."/>
            <person name="Partensky F."/>
            <person name="Degroeve S."/>
            <person name="Echeynie S."/>
            <person name="Cooke R."/>
            <person name="Saeys Y."/>
            <person name="Wuyts J."/>
            <person name="Jabbari K."/>
            <person name="Bowler C."/>
            <person name="Panaud O."/>
            <person name="Piegu B."/>
            <person name="Ball S.G."/>
            <person name="Ral J.-P."/>
            <person name="Bouget F.-Y."/>
            <person name="Piganeau G."/>
            <person name="De Baets B."/>
            <person name="Picard A."/>
            <person name="Delseny M."/>
            <person name="Demaille J."/>
            <person name="Van de Peer Y."/>
            <person name="Moreau H."/>
        </authorList>
    </citation>
    <scope>NUCLEOTIDE SEQUENCE [LARGE SCALE GENOMIC DNA]</scope>
    <source>
        <strain evidence="2 4">OTTH0595</strain>
    </source>
</reference>
<keyword evidence="4" id="KW-1185">Reference proteome</keyword>
<dbReference type="FunCoup" id="A0A090M515">
    <property type="interactions" value="228"/>
</dbReference>
<name>A0A090M515_OSTTA</name>
<feature type="transmembrane region" description="Helical" evidence="1">
    <location>
        <begin position="35"/>
        <end position="52"/>
    </location>
</feature>
<reference evidence="2" key="2">
    <citation type="journal article" date="2014" name="BMC Genomics">
        <title>An improved genome of the model marine alga Ostreococcus tauri unfolds by assessing Illumina de novo assemblies.</title>
        <authorList>
            <person name="Blanc-Mathieu R."/>
            <person name="Verhelst B."/>
            <person name="Derelle E."/>
            <person name="Rombauts S."/>
            <person name="Bouget F.Y."/>
            <person name="Carre I."/>
            <person name="Chateau A."/>
            <person name="Eyre-Walker A."/>
            <person name="Grimsley N."/>
            <person name="Moreau H."/>
            <person name="Piegu B."/>
            <person name="Rivals E."/>
            <person name="Schackwitz W."/>
            <person name="Van de Peer Y."/>
            <person name="Piganeau G."/>
        </authorList>
    </citation>
    <scope>NUCLEOTIDE SEQUENCE</scope>
    <source>
        <strain evidence="2">RCC4221</strain>
    </source>
</reference>
<protein>
    <submittedName>
        <fullName evidence="2">Unnamed product</fullName>
    </submittedName>
</protein>
<dbReference type="Proteomes" id="UP000195557">
    <property type="component" value="Unassembled WGS sequence"/>
</dbReference>
<dbReference type="PANTHER" id="PTHR34286">
    <property type="entry name" value="TRANSMEMBRANE PROTEIN"/>
    <property type="match status" value="1"/>
</dbReference>
<accession>A0A1Y5I1J5</accession>
<proteinExistence type="predicted"/>
<dbReference type="PANTHER" id="PTHR34286:SF1">
    <property type="entry name" value="TRANSMEMBRANE PROTEIN"/>
    <property type="match status" value="1"/>
</dbReference>
<sequence length="84" mass="9406">MGAPSSASDPTSIRAHVWSPYGGWFADPKGWRRNTALGFVGLGVLAFATWDFSRKREKRPIYPAHRVPSQMWSNAFDENGPRAK</sequence>
<organism evidence="2 4">
    <name type="scientific">Ostreococcus tauri</name>
    <name type="common">Marine green alga</name>
    <dbReference type="NCBI Taxonomy" id="70448"/>
    <lineage>
        <taxon>Eukaryota</taxon>
        <taxon>Viridiplantae</taxon>
        <taxon>Chlorophyta</taxon>
        <taxon>Mamiellophyceae</taxon>
        <taxon>Mamiellales</taxon>
        <taxon>Bathycoccaceae</taxon>
        <taxon>Ostreococcus</taxon>
    </lineage>
</organism>
<dbReference type="AlphaFoldDB" id="A0A090M515"/>
<dbReference type="STRING" id="70448.A0A090M515"/>
<accession>A0A090M515</accession>
<dbReference type="EMBL" id="CAID01000010">
    <property type="protein sequence ID" value="CEF99325.1"/>
    <property type="molecule type" value="Genomic_DNA"/>
</dbReference>
<evidence type="ECO:0000313" key="3">
    <source>
        <dbReference type="EMBL" id="OUS43391.1"/>
    </source>
</evidence>
<dbReference type="OrthoDB" id="2100988at2759"/>
<accession>A0A454Y2E1</accession>
<keyword evidence="1" id="KW-1133">Transmembrane helix</keyword>
<keyword evidence="1" id="KW-0472">Membrane</keyword>
<gene>
    <name evidence="3" type="ORF">BE221DRAFT_80528</name>
    <name evidence="2" type="ORF">OT_ostta10g01170</name>
</gene>
<dbReference type="Proteomes" id="UP000009170">
    <property type="component" value="Unassembled WGS sequence"/>
</dbReference>
<evidence type="ECO:0000256" key="1">
    <source>
        <dbReference type="SAM" id="Phobius"/>
    </source>
</evidence>